<evidence type="ECO:0000259" key="1">
    <source>
        <dbReference type="PROSITE" id="PS51746"/>
    </source>
</evidence>
<dbReference type="AlphaFoldDB" id="A0A2C9DXX0"/>
<dbReference type="SMART" id="SM00332">
    <property type="entry name" value="PP2Cc"/>
    <property type="match status" value="1"/>
</dbReference>
<dbReference type="Proteomes" id="UP000002162">
    <property type="component" value="Chromosome"/>
</dbReference>
<evidence type="ECO:0000313" key="2">
    <source>
        <dbReference type="EMBL" id="ACA32690.1"/>
    </source>
</evidence>
<feature type="domain" description="PPM-type phosphatase" evidence="1">
    <location>
        <begin position="2"/>
        <end position="247"/>
    </location>
</feature>
<dbReference type="KEGG" id="upa:UPA3_0222"/>
<reference evidence="2 3" key="1">
    <citation type="submission" date="2008-02" db="EMBL/GenBank/DDBJ databases">
        <title>Genome sequence of Ureaplasma parvum serovar 3.</title>
        <authorList>
            <person name="Methe B.A."/>
            <person name="Glass J."/>
            <person name="Waites K."/>
            <person name="Shrivastava S."/>
        </authorList>
    </citation>
    <scope>NUCLEOTIDE SEQUENCE [LARGE SCALE GENOMIC DNA]</scope>
    <source>
        <strain evidence="3">ATCC 27815 / 27 / NCTC 11736</strain>
    </source>
</reference>
<organism evidence="2 3">
    <name type="scientific">Ureaplasma parvum serovar 3 (strain ATCC 27815 / 27 / NCTC 11736)</name>
    <dbReference type="NCBI Taxonomy" id="505682"/>
    <lineage>
        <taxon>Bacteria</taxon>
        <taxon>Bacillati</taxon>
        <taxon>Mycoplasmatota</taxon>
        <taxon>Mycoplasmoidales</taxon>
        <taxon>Mycoplasmoidaceae</taxon>
        <taxon>Ureaplasma</taxon>
    </lineage>
</organism>
<dbReference type="Pfam" id="PF13672">
    <property type="entry name" value="PP2C_2"/>
    <property type="match status" value="1"/>
</dbReference>
<dbReference type="RefSeq" id="WP_006688864.1">
    <property type="nucleotide sequence ID" value="NC_010503.1"/>
</dbReference>
<gene>
    <name evidence="2" type="ordered locus">UPA3_0222</name>
</gene>
<dbReference type="Gene3D" id="3.60.40.10">
    <property type="entry name" value="PPM-type phosphatase domain"/>
    <property type="match status" value="1"/>
</dbReference>
<dbReference type="GeneID" id="29672700"/>
<dbReference type="CDD" id="cd00143">
    <property type="entry name" value="PP2Cc"/>
    <property type="match status" value="1"/>
</dbReference>
<accession>A0A2C9DXX0</accession>
<protein>
    <submittedName>
        <fullName evidence="2">Protein phosphatase</fullName>
    </submittedName>
</protein>
<name>A0A2C9DXX0_UREP2</name>
<dbReference type="PROSITE" id="PS51746">
    <property type="entry name" value="PPM_2"/>
    <property type="match status" value="1"/>
</dbReference>
<dbReference type="InterPro" id="IPR001932">
    <property type="entry name" value="PPM-type_phosphatase-like_dom"/>
</dbReference>
<proteinExistence type="predicted"/>
<dbReference type="InterPro" id="IPR036457">
    <property type="entry name" value="PPM-type-like_dom_sf"/>
</dbReference>
<dbReference type="EMBL" id="CP000942">
    <property type="protein sequence ID" value="ACA32690.1"/>
    <property type="molecule type" value="Genomic_DNA"/>
</dbReference>
<dbReference type="SUPFAM" id="SSF81606">
    <property type="entry name" value="PP2C-like"/>
    <property type="match status" value="1"/>
</dbReference>
<dbReference type="SMART" id="SM00331">
    <property type="entry name" value="PP2C_SIG"/>
    <property type="match status" value="1"/>
</dbReference>
<dbReference type="HOGENOM" id="CLU_034545_4_1_14"/>
<evidence type="ECO:0000313" key="3">
    <source>
        <dbReference type="Proteomes" id="UP000002162"/>
    </source>
</evidence>
<sequence>MNFGFISDIGSQRKHNDDCALVIQNQYQQTLLIVCDGLGGYKGGAAASHITLETIKDNFLTTDFSEYDKQQIQKWYIKVIKLAQVEIDRTVLLDKDVYNMGTTVVASIVVNDFSYTLNIGDSRAYLLSNEQFLQISRDHNLLQVLQERKANPEVYKKHEKNLFSLTQFVGRTSNIFLSYDLFVNKLNPNEIIVLTSDGFHNYFELNTLYEKLIKSTQETKNELLQQLIRQAIINGSNDNLSLAFLIF</sequence>